<reference evidence="1" key="1">
    <citation type="submission" date="2022-03" db="EMBL/GenBank/DDBJ databases">
        <authorList>
            <person name="Tunstrom K."/>
        </authorList>
    </citation>
    <scope>NUCLEOTIDE SEQUENCE</scope>
</reference>
<sequence>MNIYGIKDTDVKEGFKEKFNYSKAIIVEVSSVTIHLAISTAAVASPSVSSAALVLLGVDTGANLVAGSDAGGVSHNHQRESDEK</sequence>
<dbReference type="EMBL" id="CAKOGL010000011">
    <property type="protein sequence ID" value="CAH2092380.1"/>
    <property type="molecule type" value="Genomic_DNA"/>
</dbReference>
<organism evidence="1 2">
    <name type="scientific">Euphydryas editha</name>
    <name type="common">Edith's checkerspot</name>
    <dbReference type="NCBI Taxonomy" id="104508"/>
    <lineage>
        <taxon>Eukaryota</taxon>
        <taxon>Metazoa</taxon>
        <taxon>Ecdysozoa</taxon>
        <taxon>Arthropoda</taxon>
        <taxon>Hexapoda</taxon>
        <taxon>Insecta</taxon>
        <taxon>Pterygota</taxon>
        <taxon>Neoptera</taxon>
        <taxon>Endopterygota</taxon>
        <taxon>Lepidoptera</taxon>
        <taxon>Glossata</taxon>
        <taxon>Ditrysia</taxon>
        <taxon>Papilionoidea</taxon>
        <taxon>Nymphalidae</taxon>
        <taxon>Nymphalinae</taxon>
        <taxon>Euphydryas</taxon>
    </lineage>
</organism>
<accession>A0AAU9TZA1</accession>
<name>A0AAU9TZA1_EUPED</name>
<evidence type="ECO:0000313" key="1">
    <source>
        <dbReference type="EMBL" id="CAH2092380.1"/>
    </source>
</evidence>
<evidence type="ECO:0000313" key="2">
    <source>
        <dbReference type="Proteomes" id="UP001153954"/>
    </source>
</evidence>
<dbReference type="AlphaFoldDB" id="A0AAU9TZA1"/>
<gene>
    <name evidence="1" type="ORF">EEDITHA_LOCUS8140</name>
</gene>
<protein>
    <submittedName>
        <fullName evidence="1">Uncharacterized protein</fullName>
    </submittedName>
</protein>
<comment type="caution">
    <text evidence="1">The sequence shown here is derived from an EMBL/GenBank/DDBJ whole genome shotgun (WGS) entry which is preliminary data.</text>
</comment>
<proteinExistence type="predicted"/>
<keyword evidence="2" id="KW-1185">Reference proteome</keyword>
<dbReference type="Proteomes" id="UP001153954">
    <property type="component" value="Unassembled WGS sequence"/>
</dbReference>